<keyword evidence="1" id="KW-0418">Kinase</keyword>
<sequence length="206" mass="23495">MRRRFDSLAMPAHTSRCASIRGLKILIARESKAGRRELLMVPPQGPFHPQRAWRTHLPSTRPVLPYWPERNTPLYRVSCHGAYLRRRRQDGTPPFTTLPGISFATRPRHLSRSWACSMALIEVYEILGEPERVEVPLRCASGGRIDVYGKSRYLEYPVHPDDIETSYILKHTCITDCGQSFETNIETLRLTGIPGPYCLIAPPTDL</sequence>
<keyword evidence="1" id="KW-0808">Transferase</keyword>
<dbReference type="EMBL" id="NRSZ01000789">
    <property type="protein sequence ID" value="PNY25220.1"/>
    <property type="molecule type" value="Genomic_DNA"/>
</dbReference>
<proteinExistence type="predicted"/>
<organism evidence="1 2">
    <name type="scientific">Tolypocladium capitatum</name>
    <dbReference type="NCBI Taxonomy" id="45235"/>
    <lineage>
        <taxon>Eukaryota</taxon>
        <taxon>Fungi</taxon>
        <taxon>Dikarya</taxon>
        <taxon>Ascomycota</taxon>
        <taxon>Pezizomycotina</taxon>
        <taxon>Sordariomycetes</taxon>
        <taxon>Hypocreomycetidae</taxon>
        <taxon>Hypocreales</taxon>
        <taxon>Ophiocordycipitaceae</taxon>
        <taxon>Tolypocladium</taxon>
    </lineage>
</organism>
<comment type="caution">
    <text evidence="1">The sequence shown here is derived from an EMBL/GenBank/DDBJ whole genome shotgun (WGS) entry which is preliminary data.</text>
</comment>
<evidence type="ECO:0000313" key="2">
    <source>
        <dbReference type="Proteomes" id="UP000236621"/>
    </source>
</evidence>
<dbReference type="GO" id="GO:0016301">
    <property type="term" value="F:kinase activity"/>
    <property type="evidence" value="ECO:0007669"/>
    <property type="project" value="UniProtKB-KW"/>
</dbReference>
<evidence type="ECO:0000313" key="1">
    <source>
        <dbReference type="EMBL" id="PNY25220.1"/>
    </source>
</evidence>
<keyword evidence="2" id="KW-1185">Reference proteome</keyword>
<dbReference type="Proteomes" id="UP000236621">
    <property type="component" value="Unassembled WGS sequence"/>
</dbReference>
<name>A0A2K3QCF1_9HYPO</name>
<accession>A0A2K3QCF1</accession>
<protein>
    <submittedName>
        <fullName evidence="1">Serine/threonine-protein kinase SKY1</fullName>
    </submittedName>
</protein>
<gene>
    <name evidence="1" type="ORF">TCAP_04845</name>
</gene>
<dbReference type="AlphaFoldDB" id="A0A2K3QCF1"/>
<reference evidence="1 2" key="1">
    <citation type="submission" date="2017-08" db="EMBL/GenBank/DDBJ databases">
        <title>Harnessing the power of phylogenomics to disentangle the directionality and signatures of interkingdom host jumping in the parasitic fungal genus Tolypocladium.</title>
        <authorList>
            <person name="Quandt C.A."/>
            <person name="Patterson W."/>
            <person name="Spatafora J.W."/>
        </authorList>
    </citation>
    <scope>NUCLEOTIDE SEQUENCE [LARGE SCALE GENOMIC DNA]</scope>
    <source>
        <strain evidence="1 2">CBS 113982</strain>
    </source>
</reference>